<organism evidence="8 9">
    <name type="scientific">Peribacillus simplex</name>
    <dbReference type="NCBI Taxonomy" id="1478"/>
    <lineage>
        <taxon>Bacteria</taxon>
        <taxon>Bacillati</taxon>
        <taxon>Bacillota</taxon>
        <taxon>Bacilli</taxon>
        <taxon>Bacillales</taxon>
        <taxon>Bacillaceae</taxon>
        <taxon>Peribacillus</taxon>
    </lineage>
</organism>
<evidence type="ECO:0000256" key="1">
    <source>
        <dbReference type="ARBA" id="ARBA00004196"/>
    </source>
</evidence>
<dbReference type="PANTHER" id="PTHR34820">
    <property type="entry name" value="INNER MEMBRANE PROTEIN YEBZ"/>
    <property type="match status" value="1"/>
</dbReference>
<keyword evidence="5" id="KW-0472">Membrane</keyword>
<evidence type="ECO:0000256" key="5">
    <source>
        <dbReference type="SAM" id="Phobius"/>
    </source>
</evidence>
<gene>
    <name evidence="8" type="ORF">SRABI133_01836</name>
</gene>
<dbReference type="Pfam" id="PF04234">
    <property type="entry name" value="CopC"/>
    <property type="match status" value="1"/>
</dbReference>
<evidence type="ECO:0000256" key="2">
    <source>
        <dbReference type="ARBA" id="ARBA00022723"/>
    </source>
</evidence>
<name>A0A9W4KZ40_9BACI</name>
<feature type="transmembrane region" description="Helical" evidence="5">
    <location>
        <begin position="155"/>
        <end position="175"/>
    </location>
</feature>
<dbReference type="AlphaFoldDB" id="A0A9W4KZ40"/>
<accession>A0A9W4KZ40</accession>
<keyword evidence="3 6" id="KW-0732">Signal</keyword>
<dbReference type="EMBL" id="CAKKMG010000018">
    <property type="protein sequence ID" value="CAH0197431.1"/>
    <property type="molecule type" value="Genomic_DNA"/>
</dbReference>
<dbReference type="RefSeq" id="WP_230301644.1">
    <property type="nucleotide sequence ID" value="NZ_CAKKMG010000018.1"/>
</dbReference>
<comment type="subcellular location">
    <subcellularLocation>
        <location evidence="1">Cell envelope</location>
    </subcellularLocation>
</comment>
<evidence type="ECO:0000313" key="9">
    <source>
        <dbReference type="Proteomes" id="UP000789326"/>
    </source>
</evidence>
<dbReference type="Proteomes" id="UP000789326">
    <property type="component" value="Unassembled WGS sequence"/>
</dbReference>
<sequence>MNKKVSVLFLILFFLCFNPAFAHTSLKESTPKEGEVIAQPIQEVILIFGTKVEQTSKVTVLNSNGESIPLGNFVIEDDEMWATFLQPLENGDYKVNWTIIGGDGHSIDGHFSFAVNDPMAETPSKEQKKETAQGKEKEVITPAKHEFEQNKMQSYIIPLTIGVLLFIVIGSYLWLMRRKK</sequence>
<dbReference type="Gene3D" id="2.60.40.1220">
    <property type="match status" value="1"/>
</dbReference>
<keyword evidence="2" id="KW-0479">Metal-binding</keyword>
<dbReference type="GO" id="GO:0006825">
    <property type="term" value="P:copper ion transport"/>
    <property type="evidence" value="ECO:0007669"/>
    <property type="project" value="InterPro"/>
</dbReference>
<dbReference type="InterPro" id="IPR014755">
    <property type="entry name" value="Cu-Rt/internalin_Ig-like"/>
</dbReference>
<dbReference type="PANTHER" id="PTHR34820:SF4">
    <property type="entry name" value="INNER MEMBRANE PROTEIN YEBZ"/>
    <property type="match status" value="1"/>
</dbReference>
<dbReference type="InterPro" id="IPR007348">
    <property type="entry name" value="CopC_dom"/>
</dbReference>
<keyword evidence="5" id="KW-1133">Transmembrane helix</keyword>
<feature type="signal peptide" evidence="6">
    <location>
        <begin position="1"/>
        <end position="22"/>
    </location>
</feature>
<dbReference type="GO" id="GO:0042597">
    <property type="term" value="C:periplasmic space"/>
    <property type="evidence" value="ECO:0007669"/>
    <property type="project" value="InterPro"/>
</dbReference>
<evidence type="ECO:0000259" key="7">
    <source>
        <dbReference type="Pfam" id="PF04234"/>
    </source>
</evidence>
<evidence type="ECO:0000256" key="3">
    <source>
        <dbReference type="ARBA" id="ARBA00022729"/>
    </source>
</evidence>
<reference evidence="8" key="1">
    <citation type="submission" date="2021-11" db="EMBL/GenBank/DDBJ databases">
        <authorList>
            <person name="Bulgarelli D."/>
        </authorList>
    </citation>
    <scope>NUCLEOTIDE SEQUENCE</scope>
    <source>
        <strain evidence="8">Bi133</strain>
    </source>
</reference>
<protein>
    <recommendedName>
        <fullName evidence="7">CopC domain-containing protein</fullName>
    </recommendedName>
</protein>
<feature type="domain" description="CopC" evidence="7">
    <location>
        <begin position="23"/>
        <end position="115"/>
    </location>
</feature>
<dbReference type="GO" id="GO:0005507">
    <property type="term" value="F:copper ion binding"/>
    <property type="evidence" value="ECO:0007669"/>
    <property type="project" value="InterPro"/>
</dbReference>
<evidence type="ECO:0000313" key="8">
    <source>
        <dbReference type="EMBL" id="CAH0197431.1"/>
    </source>
</evidence>
<dbReference type="SUPFAM" id="SSF81296">
    <property type="entry name" value="E set domains"/>
    <property type="match status" value="1"/>
</dbReference>
<dbReference type="InterPro" id="IPR032694">
    <property type="entry name" value="CopC/D"/>
</dbReference>
<dbReference type="GO" id="GO:0030313">
    <property type="term" value="C:cell envelope"/>
    <property type="evidence" value="ECO:0007669"/>
    <property type="project" value="UniProtKB-SubCell"/>
</dbReference>
<evidence type="ECO:0000256" key="6">
    <source>
        <dbReference type="SAM" id="SignalP"/>
    </source>
</evidence>
<proteinExistence type="predicted"/>
<keyword evidence="4" id="KW-0186">Copper</keyword>
<dbReference type="GO" id="GO:0005886">
    <property type="term" value="C:plasma membrane"/>
    <property type="evidence" value="ECO:0007669"/>
    <property type="project" value="TreeGrafter"/>
</dbReference>
<dbReference type="GO" id="GO:0046688">
    <property type="term" value="P:response to copper ion"/>
    <property type="evidence" value="ECO:0007669"/>
    <property type="project" value="InterPro"/>
</dbReference>
<evidence type="ECO:0000256" key="4">
    <source>
        <dbReference type="ARBA" id="ARBA00023008"/>
    </source>
</evidence>
<keyword evidence="5" id="KW-0812">Transmembrane</keyword>
<dbReference type="InterPro" id="IPR014756">
    <property type="entry name" value="Ig_E-set"/>
</dbReference>
<comment type="caution">
    <text evidence="8">The sequence shown here is derived from an EMBL/GenBank/DDBJ whole genome shotgun (WGS) entry which is preliminary data.</text>
</comment>
<feature type="chain" id="PRO_5040806246" description="CopC domain-containing protein" evidence="6">
    <location>
        <begin position="23"/>
        <end position="180"/>
    </location>
</feature>